<dbReference type="AlphaFoldDB" id="A0A386RBP0"/>
<dbReference type="Pfam" id="PF03217">
    <property type="entry name" value="SlpA"/>
    <property type="match status" value="2"/>
</dbReference>
<accession>A0A386RBP0</accession>
<dbReference type="Proteomes" id="UP000267794">
    <property type="component" value="Chromosome"/>
</dbReference>
<dbReference type="InterPro" id="IPR024968">
    <property type="entry name" value="SlpA_C_lactobacillus"/>
</dbReference>
<dbReference type="EMBL" id="CP017982">
    <property type="protein sequence ID" value="AYE60648.1"/>
    <property type="molecule type" value="Genomic_DNA"/>
</dbReference>
<sequence length="245" mass="28222">MKKNKTIFTILIAAFLGIVSLSMNSSPVKAASTVKLYLNSNSYVYNNKGQRLRGKGNYIRKNKAVTAPGKLQKTNSVKRYYVMKDNSPIGVMNFNENLFNYLYWLPYKTIKKQEYYKIGYNRYIKCINVKSIYSKDLPSPYANKANELITNQATVVTKDPKTINQKHIYALKEVSKNRAENAYVLPKNKKLVVDDTAGFDNIYAEAYHIKNTQYYIYAGDIVKRPKHTVYSHPYKSIINGVKTLY</sequence>
<evidence type="ECO:0000256" key="1">
    <source>
        <dbReference type="SAM" id="SignalP"/>
    </source>
</evidence>
<name>A0A386RBP0_LACHE</name>
<proteinExistence type="predicted"/>
<evidence type="ECO:0000313" key="4">
    <source>
        <dbReference type="Proteomes" id="UP000267794"/>
    </source>
</evidence>
<protein>
    <recommendedName>
        <fullName evidence="2">S-layer protein C-terminal domain-containing protein</fullName>
    </recommendedName>
</protein>
<organism evidence="3 4">
    <name type="scientific">Lactobacillus helveticus</name>
    <name type="common">Lactobacillus suntoryeus</name>
    <dbReference type="NCBI Taxonomy" id="1587"/>
    <lineage>
        <taxon>Bacteria</taxon>
        <taxon>Bacillati</taxon>
        <taxon>Bacillota</taxon>
        <taxon>Bacilli</taxon>
        <taxon>Lactobacillales</taxon>
        <taxon>Lactobacillaceae</taxon>
        <taxon>Lactobacillus</taxon>
    </lineage>
</organism>
<feature type="signal peptide" evidence="1">
    <location>
        <begin position="1"/>
        <end position="30"/>
    </location>
</feature>
<feature type="domain" description="S-layer protein C-terminal" evidence="2">
    <location>
        <begin position="106"/>
        <end position="126"/>
    </location>
</feature>
<gene>
    <name evidence="3" type="ORF">BC335_0097</name>
</gene>
<evidence type="ECO:0000313" key="3">
    <source>
        <dbReference type="EMBL" id="AYE60648.1"/>
    </source>
</evidence>
<keyword evidence="1" id="KW-0732">Signal</keyword>
<feature type="domain" description="S-layer protein C-terminal" evidence="2">
    <location>
        <begin position="30"/>
        <end position="86"/>
    </location>
</feature>
<reference evidence="3 4" key="1">
    <citation type="submission" date="2016-10" db="EMBL/GenBank/DDBJ databases">
        <title>Complete genomic sequencing of Lactobacillus helveticus LH99 and comparative genome analysis.</title>
        <authorList>
            <person name="Li N."/>
            <person name="You C."/>
            <person name="Liu Z."/>
        </authorList>
    </citation>
    <scope>NUCLEOTIDE SEQUENCE [LARGE SCALE GENOMIC DNA]</scope>
    <source>
        <strain evidence="3 4">LH99</strain>
    </source>
</reference>
<evidence type="ECO:0000259" key="2">
    <source>
        <dbReference type="Pfam" id="PF03217"/>
    </source>
</evidence>
<feature type="chain" id="PRO_5017290973" description="S-layer protein C-terminal domain-containing protein" evidence="1">
    <location>
        <begin position="31"/>
        <end position="245"/>
    </location>
</feature>
<dbReference type="RefSeq" id="WP_120357053.1">
    <property type="nucleotide sequence ID" value="NZ_CP017982.1"/>
</dbReference>